<evidence type="ECO:0000259" key="3">
    <source>
        <dbReference type="PROSITE" id="PS51186"/>
    </source>
</evidence>
<accession>A0A218ZZC9</accession>
<dbReference type="Gene3D" id="3.40.630.30">
    <property type="match status" value="2"/>
</dbReference>
<name>A0A218ZZC9_9PSED</name>
<evidence type="ECO:0000256" key="1">
    <source>
        <dbReference type="ARBA" id="ARBA00022679"/>
    </source>
</evidence>
<evidence type="ECO:0000313" key="5">
    <source>
        <dbReference type="EMBL" id="NNA75816.1"/>
    </source>
</evidence>
<organism evidence="5 7">
    <name type="scientific">Pseudomonas lactis</name>
    <dbReference type="NCBI Taxonomy" id="1615674"/>
    <lineage>
        <taxon>Bacteria</taxon>
        <taxon>Pseudomonadati</taxon>
        <taxon>Pseudomonadota</taxon>
        <taxon>Gammaproteobacteria</taxon>
        <taxon>Pseudomonadales</taxon>
        <taxon>Pseudomonadaceae</taxon>
        <taxon>Pseudomonas</taxon>
    </lineage>
</organism>
<dbReference type="SUPFAM" id="SSF55729">
    <property type="entry name" value="Acyl-CoA N-acyltransferases (Nat)"/>
    <property type="match status" value="2"/>
</dbReference>
<dbReference type="Proteomes" id="UP000535954">
    <property type="component" value="Unassembled WGS sequence"/>
</dbReference>
<dbReference type="EMBL" id="WKDU01000025">
    <property type="protein sequence ID" value="MCF5154936.1"/>
    <property type="molecule type" value="Genomic_DNA"/>
</dbReference>
<evidence type="ECO:0000313" key="4">
    <source>
        <dbReference type="EMBL" id="MCF5154936.1"/>
    </source>
</evidence>
<evidence type="ECO:0000313" key="7">
    <source>
        <dbReference type="Proteomes" id="UP000535954"/>
    </source>
</evidence>
<dbReference type="GeneID" id="45736574"/>
<dbReference type="CDD" id="cd04301">
    <property type="entry name" value="NAT_SF"/>
    <property type="match status" value="1"/>
</dbReference>
<dbReference type="Pfam" id="PF13673">
    <property type="entry name" value="Acetyltransf_10"/>
    <property type="match status" value="1"/>
</dbReference>
<dbReference type="InterPro" id="IPR000182">
    <property type="entry name" value="GNAT_dom"/>
</dbReference>
<dbReference type="RefSeq" id="WP_080765526.1">
    <property type="nucleotide sequence ID" value="NZ_BQIH01000030.1"/>
</dbReference>
<feature type="domain" description="N-acetyltransferase" evidence="3">
    <location>
        <begin position="3"/>
        <end position="150"/>
    </location>
</feature>
<dbReference type="Pfam" id="PF00583">
    <property type="entry name" value="Acetyltransf_1"/>
    <property type="match status" value="1"/>
</dbReference>
<keyword evidence="9" id="KW-1185">Reference proteome</keyword>
<dbReference type="GO" id="GO:0016747">
    <property type="term" value="F:acyltransferase activity, transferring groups other than amino-acyl groups"/>
    <property type="evidence" value="ECO:0007669"/>
    <property type="project" value="InterPro"/>
</dbReference>
<proteinExistence type="predicted"/>
<dbReference type="NCBIfam" id="NF002959">
    <property type="entry name" value="PRK03624.1"/>
    <property type="match status" value="1"/>
</dbReference>
<reference evidence="4 9" key="1">
    <citation type="submission" date="2019-11" db="EMBL/GenBank/DDBJ databases">
        <title>Epiphytic Pseudomonas syringae from cherry orchards.</title>
        <authorList>
            <person name="Hulin M.T."/>
        </authorList>
    </citation>
    <scope>NUCLEOTIDE SEQUENCE [LARGE SCALE GENOMIC DNA]</scope>
    <source>
        <strain evidence="4 9">PA-6-3B</strain>
    </source>
</reference>
<feature type="domain" description="N-acetyltransferase" evidence="3">
    <location>
        <begin position="154"/>
        <end position="298"/>
    </location>
</feature>
<dbReference type="InterPro" id="IPR016181">
    <property type="entry name" value="Acyl_CoA_acyltransferase"/>
</dbReference>
<protein>
    <submittedName>
        <fullName evidence="5">GNAT family acetyltransferase</fullName>
        <ecNumber evidence="5">2.3.1.-</ecNumber>
    </submittedName>
</protein>
<dbReference type="PROSITE" id="PS51186">
    <property type="entry name" value="GNAT"/>
    <property type="match status" value="2"/>
</dbReference>
<evidence type="ECO:0000313" key="9">
    <source>
        <dbReference type="Proteomes" id="UP000814074"/>
    </source>
</evidence>
<evidence type="ECO:0000256" key="2">
    <source>
        <dbReference type="ARBA" id="ARBA00023315"/>
    </source>
</evidence>
<dbReference type="AlphaFoldDB" id="A0A218ZZC9"/>
<dbReference type="PANTHER" id="PTHR43877">
    <property type="entry name" value="AMINOALKYLPHOSPHONATE N-ACETYLTRANSFERASE-RELATED-RELATED"/>
    <property type="match status" value="1"/>
</dbReference>
<keyword evidence="2 5" id="KW-0012">Acyltransferase</keyword>
<evidence type="ECO:0000313" key="8">
    <source>
        <dbReference type="Proteomes" id="UP000586252"/>
    </source>
</evidence>
<dbReference type="InterPro" id="IPR050832">
    <property type="entry name" value="Bact_Acetyltransf"/>
</dbReference>
<dbReference type="EMBL" id="JAAQYI010000014">
    <property type="protein sequence ID" value="NNA81947.1"/>
    <property type="molecule type" value="Genomic_DNA"/>
</dbReference>
<gene>
    <name evidence="4" type="ORF">GIW47_20265</name>
    <name evidence="5" type="ORF">HBO13_24530</name>
    <name evidence="6" type="ORF">HBO30_24840</name>
</gene>
<keyword evidence="1 5" id="KW-0808">Transferase</keyword>
<comment type="caution">
    <text evidence="5">The sequence shown here is derived from an EMBL/GenBank/DDBJ whole genome shotgun (WGS) entry which is preliminary data.</text>
</comment>
<dbReference type="PANTHER" id="PTHR43877:SF1">
    <property type="entry name" value="ACETYLTRANSFERASE"/>
    <property type="match status" value="1"/>
</dbReference>
<dbReference type="Proteomes" id="UP000814074">
    <property type="component" value="Unassembled WGS sequence"/>
</dbReference>
<dbReference type="Proteomes" id="UP000586252">
    <property type="component" value="Unassembled WGS sequence"/>
</dbReference>
<dbReference type="EMBL" id="JAAQYH010000013">
    <property type="protein sequence ID" value="NNA75816.1"/>
    <property type="molecule type" value="Genomic_DNA"/>
</dbReference>
<evidence type="ECO:0000313" key="6">
    <source>
        <dbReference type="EMBL" id="NNA81947.1"/>
    </source>
</evidence>
<reference evidence="7 8" key="2">
    <citation type="journal article" date="2020" name="Front. Microbiol.">
        <title>Genetic Organization of the aprX-lipA2 Operon Affects the Proteolytic Potential of Pseudomonas Species in Milk.</title>
        <authorList>
            <person name="Maier C."/>
            <person name="Huptas C."/>
            <person name="von Neubeck M."/>
            <person name="Scherer S."/>
            <person name="Wenning M."/>
            <person name="Lucking G."/>
        </authorList>
    </citation>
    <scope>NUCLEOTIDE SEQUENCE [LARGE SCALE GENOMIC DNA]</scope>
    <source>
        <strain evidence="6 8">WS 5404</strain>
        <strain evidence="5 7">WS 5405</strain>
    </source>
</reference>
<sequence>MSTAVRLAQPSDAEGISEVILAALHSSNARDYPADVIARVASNFTPDAVLALLQRRVVLVATEDQLIVATAALDGNVVRSVFVNPALQGQGIGRLLMIEIELRAREAGVTVLSVPSSLTAQAFYAKLGFHNVRDVYHGNERTLVMEKALLSRHPIGPYRDRQHRAQVIELWQQAFGYDTAHNLPSLAIDKKLTVNDGLFFVATDNNAVIGTILAGYDGHRGWLYSVAVHTDYRRHGLGSSLVRYAEQALTALGCMKINLQITGGNDAVVGFYEALGYGVEPRISMGKRIVECIPGQSR</sequence>
<dbReference type="EC" id="2.3.1.-" evidence="5"/>